<comment type="caution">
    <text evidence="1">The sequence shown here is derived from an EMBL/GenBank/DDBJ whole genome shotgun (WGS) entry which is preliminary data.</text>
</comment>
<protein>
    <submittedName>
        <fullName evidence="1">Uncharacterized protein</fullName>
    </submittedName>
</protein>
<dbReference type="AlphaFoldDB" id="A0A4Y2IDK8"/>
<organism evidence="1 2">
    <name type="scientific">Araneus ventricosus</name>
    <name type="common">Orbweaver spider</name>
    <name type="synonym">Epeira ventricosa</name>
    <dbReference type="NCBI Taxonomy" id="182803"/>
    <lineage>
        <taxon>Eukaryota</taxon>
        <taxon>Metazoa</taxon>
        <taxon>Ecdysozoa</taxon>
        <taxon>Arthropoda</taxon>
        <taxon>Chelicerata</taxon>
        <taxon>Arachnida</taxon>
        <taxon>Araneae</taxon>
        <taxon>Araneomorphae</taxon>
        <taxon>Entelegynae</taxon>
        <taxon>Araneoidea</taxon>
        <taxon>Araneidae</taxon>
        <taxon>Araneus</taxon>
    </lineage>
</organism>
<evidence type="ECO:0000313" key="1">
    <source>
        <dbReference type="EMBL" id="GBM75813.1"/>
    </source>
</evidence>
<name>A0A4Y2IDK8_ARAVE</name>
<accession>A0A4Y2IDK8</accession>
<dbReference type="EMBL" id="BGPR01002579">
    <property type="protein sequence ID" value="GBM75813.1"/>
    <property type="molecule type" value="Genomic_DNA"/>
</dbReference>
<keyword evidence="2" id="KW-1185">Reference proteome</keyword>
<dbReference type="Proteomes" id="UP000499080">
    <property type="component" value="Unassembled WGS sequence"/>
</dbReference>
<proteinExistence type="predicted"/>
<reference evidence="1 2" key="1">
    <citation type="journal article" date="2019" name="Sci. Rep.">
        <title>Orb-weaving spider Araneus ventricosus genome elucidates the spidroin gene catalogue.</title>
        <authorList>
            <person name="Kono N."/>
            <person name="Nakamura H."/>
            <person name="Ohtoshi R."/>
            <person name="Moran D.A.P."/>
            <person name="Shinohara A."/>
            <person name="Yoshida Y."/>
            <person name="Fujiwara M."/>
            <person name="Mori M."/>
            <person name="Tomita M."/>
            <person name="Arakawa K."/>
        </authorList>
    </citation>
    <scope>NUCLEOTIDE SEQUENCE [LARGE SCALE GENOMIC DNA]</scope>
</reference>
<sequence>MWRVFEDALVFGAFFALFWVFMMATLQDTVNQSWTSSFQNFLGTGNSQGDGNSKPIMQPFRPSDDLSILAPIPPKDPNIISEENSTPEKHQIDRPRSPVSMIITDEYLTGHSALVTRAITLRNSLADWGGAIRFYEPGSKDIIQDQKNWSW</sequence>
<evidence type="ECO:0000313" key="2">
    <source>
        <dbReference type="Proteomes" id="UP000499080"/>
    </source>
</evidence>
<gene>
    <name evidence="1" type="ORF">AVEN_105731_1</name>
</gene>